<evidence type="ECO:0000313" key="2">
    <source>
        <dbReference type="Proteomes" id="UP000031258"/>
    </source>
</evidence>
<dbReference type="AlphaFoldDB" id="A0A0C1QLH3"/>
<gene>
    <name evidence="1" type="ORF">NF27_EY00490</name>
</gene>
<dbReference type="Proteomes" id="UP000031258">
    <property type="component" value="Unassembled WGS sequence"/>
</dbReference>
<keyword evidence="2" id="KW-1185">Reference proteome</keyword>
<proteinExistence type="predicted"/>
<reference evidence="1 2" key="1">
    <citation type="submission" date="2014-11" db="EMBL/GenBank/DDBJ databases">
        <title>A Rickettsiales Symbiont of Amoebae With Ancient Features.</title>
        <authorList>
            <person name="Schulz F."/>
            <person name="Martijn J."/>
            <person name="Wascher F."/>
            <person name="Kostanjsek R."/>
            <person name="Ettema T.J."/>
            <person name="Horn M."/>
        </authorList>
    </citation>
    <scope>NUCLEOTIDE SEQUENCE [LARGE SCALE GENOMIC DNA]</scope>
    <source>
        <strain evidence="1 2">UWC36</strain>
    </source>
</reference>
<dbReference type="EMBL" id="JSWE01000124">
    <property type="protein sequence ID" value="KIE04953.1"/>
    <property type="molecule type" value="Genomic_DNA"/>
</dbReference>
<organism evidence="1 2">
    <name type="scientific">Candidatus Jidaibacter acanthamoebae</name>
    <dbReference type="NCBI Taxonomy" id="86105"/>
    <lineage>
        <taxon>Bacteria</taxon>
        <taxon>Pseudomonadati</taxon>
        <taxon>Pseudomonadota</taxon>
        <taxon>Alphaproteobacteria</taxon>
        <taxon>Rickettsiales</taxon>
        <taxon>Candidatus Midichloriaceae</taxon>
        <taxon>Candidatus Jidaibacter</taxon>
    </lineage>
</organism>
<comment type="caution">
    <text evidence="1">The sequence shown here is derived from an EMBL/GenBank/DDBJ whole genome shotgun (WGS) entry which is preliminary data.</text>
</comment>
<protein>
    <submittedName>
        <fullName evidence="1">Uncharacterized protein</fullName>
    </submittedName>
</protein>
<dbReference type="Gene3D" id="3.40.50.1820">
    <property type="entry name" value="alpha/beta hydrolase"/>
    <property type="match status" value="1"/>
</dbReference>
<accession>A0A0C1QLH3</accession>
<dbReference type="InterPro" id="IPR029058">
    <property type="entry name" value="AB_hydrolase_fold"/>
</dbReference>
<name>A0A0C1QLH3_9RICK</name>
<sequence length="208" mass="22406">MRGILMSSYQSLSVSTERGNVEMQYYKADNATCSIILVGGIGGGFDSPCSGGLYPRLCSILNSKAISALRIKFCDTHSLDSSVKDVEAGISFLKQEKISNIALVGHSFGGAVIIRAAANSPHVKVIITLATQSYGADVISNIKSGVASLFIHGTLDTILPENCSIYAYTLAHEPKKLRLFKNTGHELSEAEKDIEGEILNYIDQYLIV</sequence>
<dbReference type="SUPFAM" id="SSF53474">
    <property type="entry name" value="alpha/beta-Hydrolases"/>
    <property type="match status" value="1"/>
</dbReference>
<dbReference type="STRING" id="86105.NF27_EY00490"/>
<evidence type="ECO:0000313" key="1">
    <source>
        <dbReference type="EMBL" id="KIE04953.1"/>
    </source>
</evidence>